<organism evidence="1 2">
    <name type="scientific">Circinella minor</name>
    <dbReference type="NCBI Taxonomy" id="1195481"/>
    <lineage>
        <taxon>Eukaryota</taxon>
        <taxon>Fungi</taxon>
        <taxon>Fungi incertae sedis</taxon>
        <taxon>Mucoromycota</taxon>
        <taxon>Mucoromycotina</taxon>
        <taxon>Mucoromycetes</taxon>
        <taxon>Mucorales</taxon>
        <taxon>Lichtheimiaceae</taxon>
        <taxon>Circinella</taxon>
    </lineage>
</organism>
<evidence type="ECO:0000313" key="2">
    <source>
        <dbReference type="Proteomes" id="UP000646827"/>
    </source>
</evidence>
<dbReference type="InterPro" id="IPR040521">
    <property type="entry name" value="KDZ"/>
</dbReference>
<dbReference type="Proteomes" id="UP000646827">
    <property type="component" value="Unassembled WGS sequence"/>
</dbReference>
<evidence type="ECO:0000313" key="1">
    <source>
        <dbReference type="EMBL" id="KAG2221424.1"/>
    </source>
</evidence>
<dbReference type="EMBL" id="JAEPRB010000109">
    <property type="protein sequence ID" value="KAG2221424.1"/>
    <property type="molecule type" value="Genomic_DNA"/>
</dbReference>
<dbReference type="OrthoDB" id="2505730at2759"/>
<gene>
    <name evidence="1" type="ORF">INT45_005229</name>
</gene>
<proteinExistence type="predicted"/>
<keyword evidence="2" id="KW-1185">Reference proteome</keyword>
<sequence length="115" mass="13698">RYYSQLKDHGSKVAIGVFHAYGHSMERQIYNNPRYIDNFGLVDGEQYHIILTLRNKYPIKPADMERLWSTIGNLVRMTRQMTAERRLQRVPVNFISINFHTSLTSLKIKECSWWH</sequence>
<comment type="caution">
    <text evidence="1">The sequence shown here is derived from an EMBL/GenBank/DDBJ whole genome shotgun (WGS) entry which is preliminary data.</text>
</comment>
<protein>
    <submittedName>
        <fullName evidence="1">Uncharacterized protein</fullName>
    </submittedName>
</protein>
<accession>A0A8H7VNR9</accession>
<feature type="non-terminal residue" evidence="1">
    <location>
        <position position="1"/>
    </location>
</feature>
<reference evidence="1 2" key="1">
    <citation type="submission" date="2020-12" db="EMBL/GenBank/DDBJ databases">
        <title>Metabolic potential, ecology and presence of endohyphal bacteria is reflected in genomic diversity of Mucoromycotina.</title>
        <authorList>
            <person name="Muszewska A."/>
            <person name="Okrasinska A."/>
            <person name="Steczkiewicz K."/>
            <person name="Drgas O."/>
            <person name="Orlowska M."/>
            <person name="Perlinska-Lenart U."/>
            <person name="Aleksandrzak-Piekarczyk T."/>
            <person name="Szatraj K."/>
            <person name="Zielenkiewicz U."/>
            <person name="Pilsyk S."/>
            <person name="Malc E."/>
            <person name="Mieczkowski P."/>
            <person name="Kruszewska J.S."/>
            <person name="Biernat P."/>
            <person name="Pawlowska J."/>
        </authorList>
    </citation>
    <scope>NUCLEOTIDE SEQUENCE [LARGE SCALE GENOMIC DNA]</scope>
    <source>
        <strain evidence="1 2">CBS 142.35</strain>
    </source>
</reference>
<dbReference type="AlphaFoldDB" id="A0A8H7VNR9"/>
<name>A0A8H7VNR9_9FUNG</name>
<dbReference type="Pfam" id="PF18758">
    <property type="entry name" value="KDZ"/>
    <property type="match status" value="1"/>
</dbReference>